<evidence type="ECO:0000256" key="2">
    <source>
        <dbReference type="SAM" id="Phobius"/>
    </source>
</evidence>
<accession>A0A420Y0R2</accession>
<dbReference type="AlphaFoldDB" id="A0A420Y0R2"/>
<dbReference type="Proteomes" id="UP000275385">
    <property type="component" value="Unassembled WGS sequence"/>
</dbReference>
<feature type="region of interest" description="Disordered" evidence="1">
    <location>
        <begin position="132"/>
        <end position="250"/>
    </location>
</feature>
<evidence type="ECO:0000313" key="3">
    <source>
        <dbReference type="EMBL" id="RKU41339.1"/>
    </source>
</evidence>
<feature type="compositionally biased region" description="Polar residues" evidence="1">
    <location>
        <begin position="186"/>
        <end position="197"/>
    </location>
</feature>
<keyword evidence="2" id="KW-0472">Membrane</keyword>
<evidence type="ECO:0000313" key="4">
    <source>
        <dbReference type="Proteomes" id="UP000275385"/>
    </source>
</evidence>
<dbReference type="EMBL" id="QVQW01000077">
    <property type="protein sequence ID" value="RKU41339.1"/>
    <property type="molecule type" value="Genomic_DNA"/>
</dbReference>
<reference evidence="3 4" key="1">
    <citation type="submission" date="2018-08" db="EMBL/GenBank/DDBJ databases">
        <title>Draft genome of the lignicolous fungus Coniochaeta pulveracea.</title>
        <authorList>
            <person name="Borstlap C.J."/>
            <person name="De Witt R.N."/>
            <person name="Botha A."/>
            <person name="Volschenk H."/>
        </authorList>
    </citation>
    <scope>NUCLEOTIDE SEQUENCE [LARGE SCALE GENOMIC DNA]</scope>
    <source>
        <strain evidence="3 4">CAB683</strain>
    </source>
</reference>
<proteinExistence type="predicted"/>
<comment type="caution">
    <text evidence="3">The sequence shown here is derived from an EMBL/GenBank/DDBJ whole genome shotgun (WGS) entry which is preliminary data.</text>
</comment>
<keyword evidence="4" id="KW-1185">Reference proteome</keyword>
<gene>
    <name evidence="3" type="ORF">DL546_004359</name>
</gene>
<feature type="compositionally biased region" description="Low complexity" evidence="1">
    <location>
        <begin position="172"/>
        <end position="185"/>
    </location>
</feature>
<sequence length="397" mass="42640">MNHKPRTRPASYCFHFFSCPDVELIPSSPHSVPSARPHPLAPTFHYCDKTVKHDLLLARATSNMTNGKVASDTQGQVSDVIPLLPIRGRPSKAAKKLALEIAERQQHQQQAQLTSDQHAVIISRSNVDTKLALSHPENPDKLSRISKAGRGSKRRAAAPVTKTVPGTACAAGSSTSPVSSHTSGSYNVKTSCASFSSVDAGGAEPEASDDEAQPSVKVEMQRTQPGGPVTKPKFVTKPEVPAGAPLSLGSRNADDAMSSVRMGQAALEQSALQAQGHIGAGDETAESVVQGVTNKRQAQSTEQELGKLATEVRKWELWDDNSHAEGSGYRDQLLQTAQLSIKADIVQKIRLRDSETSEQQVYCILVLAGAIVLAAFLMSPFAEWMADFMFWLLSLLG</sequence>
<organism evidence="3 4">
    <name type="scientific">Coniochaeta pulveracea</name>
    <dbReference type="NCBI Taxonomy" id="177199"/>
    <lineage>
        <taxon>Eukaryota</taxon>
        <taxon>Fungi</taxon>
        <taxon>Dikarya</taxon>
        <taxon>Ascomycota</taxon>
        <taxon>Pezizomycotina</taxon>
        <taxon>Sordariomycetes</taxon>
        <taxon>Sordariomycetidae</taxon>
        <taxon>Coniochaetales</taxon>
        <taxon>Coniochaetaceae</taxon>
        <taxon>Coniochaeta</taxon>
    </lineage>
</organism>
<feature type="transmembrane region" description="Helical" evidence="2">
    <location>
        <begin position="361"/>
        <end position="382"/>
    </location>
</feature>
<protein>
    <submittedName>
        <fullName evidence="3">Uncharacterized protein</fullName>
    </submittedName>
</protein>
<evidence type="ECO:0000256" key="1">
    <source>
        <dbReference type="SAM" id="MobiDB-lite"/>
    </source>
</evidence>
<keyword evidence="2" id="KW-1133">Transmembrane helix</keyword>
<name>A0A420Y0R2_9PEZI</name>
<keyword evidence="2" id="KW-0812">Transmembrane</keyword>